<dbReference type="Pfam" id="PF03704">
    <property type="entry name" value="BTAD"/>
    <property type="match status" value="1"/>
</dbReference>
<dbReference type="Proteomes" id="UP000053941">
    <property type="component" value="Unassembled WGS sequence"/>
</dbReference>
<dbReference type="InterPro" id="IPR051677">
    <property type="entry name" value="AfsR-DnrI-RedD_regulator"/>
</dbReference>
<evidence type="ECO:0000313" key="2">
    <source>
        <dbReference type="EMBL" id="KRO26461.1"/>
    </source>
</evidence>
<dbReference type="GO" id="GO:0006355">
    <property type="term" value="P:regulation of DNA-templated transcription"/>
    <property type="evidence" value="ECO:0007669"/>
    <property type="project" value="InterPro"/>
</dbReference>
<dbReference type="InterPro" id="IPR011990">
    <property type="entry name" value="TPR-like_helical_dom_sf"/>
</dbReference>
<dbReference type="Gene3D" id="1.25.40.10">
    <property type="entry name" value="Tetratricopeptide repeat domain"/>
    <property type="match status" value="1"/>
</dbReference>
<dbReference type="PANTHER" id="PTHR35807:SF2">
    <property type="entry name" value="TRANSCRIPTIONAL ACTIVATOR DOMAIN"/>
    <property type="match status" value="1"/>
</dbReference>
<dbReference type="SUPFAM" id="SSF48452">
    <property type="entry name" value="TPR-like"/>
    <property type="match status" value="1"/>
</dbReference>
<name>A0A0R2NR26_9ACTN</name>
<dbReference type="Gene3D" id="1.10.10.10">
    <property type="entry name" value="Winged helix-like DNA-binding domain superfamily/Winged helix DNA-binding domain"/>
    <property type="match status" value="1"/>
</dbReference>
<gene>
    <name evidence="2" type="ORF">ABR60_01540</name>
</gene>
<dbReference type="InterPro" id="IPR036388">
    <property type="entry name" value="WH-like_DNA-bd_sf"/>
</dbReference>
<dbReference type="SUPFAM" id="SSF46894">
    <property type="entry name" value="C-terminal effector domain of the bipartite response regulators"/>
    <property type="match status" value="1"/>
</dbReference>
<dbReference type="EMBL" id="LIAS01000309">
    <property type="protein sequence ID" value="KRO26461.1"/>
    <property type="molecule type" value="Genomic_DNA"/>
</dbReference>
<dbReference type="InterPro" id="IPR016032">
    <property type="entry name" value="Sig_transdc_resp-reg_C-effctor"/>
</dbReference>
<accession>A0A0R2NR26</accession>
<feature type="domain" description="Bacterial transcriptional activator" evidence="1">
    <location>
        <begin position="105"/>
        <end position="236"/>
    </location>
</feature>
<comment type="caution">
    <text evidence="2">The sequence shown here is derived from an EMBL/GenBank/DDBJ whole genome shotgun (WGS) entry which is preliminary data.</text>
</comment>
<sequence length="244" mass="27342">MTTRVNLTGTISVSHAGDEMRPEDMSGVIGRMILVRLSRSNYAISRTALVDDLWEGLEPQSVDSVLDATCSRLRKALTHIGLPAKEILISTGGLMQLRWPVATKIDFSEATRFIDNAEGTYKRGDYAVATKEATIAYSIAQRPLLPGINREWLIRDRSHLRSISERSVQLLCDSWREQGDLQSSLLMANKLMELTPYSEVAIRKLICSYVSLGDKAAATKVLNDWKTVLAKELQIIETREIEDF</sequence>
<proteinExistence type="predicted"/>
<organism evidence="2 3">
    <name type="scientific">Actinobacteria bacterium BACL2 MAG-120802-bin41</name>
    <dbReference type="NCBI Taxonomy" id="1655568"/>
    <lineage>
        <taxon>Bacteria</taxon>
        <taxon>Bacillati</taxon>
        <taxon>Actinomycetota</taxon>
        <taxon>Actinomycetes</taxon>
        <taxon>Actinomycetes incertae sedis</taxon>
        <taxon>ac1 cluster</taxon>
    </lineage>
</organism>
<evidence type="ECO:0000259" key="1">
    <source>
        <dbReference type="Pfam" id="PF03704"/>
    </source>
</evidence>
<reference evidence="2 3" key="1">
    <citation type="submission" date="2015-10" db="EMBL/GenBank/DDBJ databases">
        <title>Metagenome-Assembled Genomes uncover a global brackish microbiome.</title>
        <authorList>
            <person name="Hugerth L.W."/>
            <person name="Larsson J."/>
            <person name="Alneberg J."/>
            <person name="Lindh M.V."/>
            <person name="Legrand C."/>
            <person name="Pinhassi J."/>
            <person name="Andersson A.F."/>
        </authorList>
    </citation>
    <scope>NUCLEOTIDE SEQUENCE [LARGE SCALE GENOMIC DNA]</scope>
    <source>
        <strain evidence="2">BACL2 MAG-120802-bin41</strain>
    </source>
</reference>
<dbReference type="AlphaFoldDB" id="A0A0R2NR26"/>
<dbReference type="InterPro" id="IPR005158">
    <property type="entry name" value="BTAD"/>
</dbReference>
<protein>
    <recommendedName>
        <fullName evidence="1">Bacterial transcriptional activator domain-containing protein</fullName>
    </recommendedName>
</protein>
<dbReference type="GO" id="GO:0003677">
    <property type="term" value="F:DNA binding"/>
    <property type="evidence" value="ECO:0007669"/>
    <property type="project" value="InterPro"/>
</dbReference>
<dbReference type="PANTHER" id="PTHR35807">
    <property type="entry name" value="TRANSCRIPTIONAL REGULATOR REDD-RELATED"/>
    <property type="match status" value="1"/>
</dbReference>
<evidence type="ECO:0000313" key="3">
    <source>
        <dbReference type="Proteomes" id="UP000053941"/>
    </source>
</evidence>